<feature type="non-terminal residue" evidence="2">
    <location>
        <position position="65"/>
    </location>
</feature>
<evidence type="ECO:0000313" key="2">
    <source>
        <dbReference type="EMBL" id="CAA9328054.1"/>
    </source>
</evidence>
<dbReference type="AlphaFoldDB" id="A0A6J4LBW6"/>
<evidence type="ECO:0000256" key="1">
    <source>
        <dbReference type="SAM" id="MobiDB-lite"/>
    </source>
</evidence>
<name>A0A6J4LBW6_9ACTN</name>
<feature type="compositionally biased region" description="Basic residues" evidence="1">
    <location>
        <begin position="19"/>
        <end position="28"/>
    </location>
</feature>
<reference evidence="2" key="1">
    <citation type="submission" date="2020-02" db="EMBL/GenBank/DDBJ databases">
        <authorList>
            <person name="Meier V. D."/>
        </authorList>
    </citation>
    <scope>NUCLEOTIDE SEQUENCE</scope>
    <source>
        <strain evidence="2">AVDCRST_MAG16</strain>
    </source>
</reference>
<feature type="non-terminal residue" evidence="2">
    <location>
        <position position="1"/>
    </location>
</feature>
<organism evidence="2">
    <name type="scientific">uncultured Frankineae bacterium</name>
    <dbReference type="NCBI Taxonomy" id="437475"/>
    <lineage>
        <taxon>Bacteria</taxon>
        <taxon>Bacillati</taxon>
        <taxon>Actinomycetota</taxon>
        <taxon>Actinomycetes</taxon>
        <taxon>Frankiales</taxon>
        <taxon>environmental samples</taxon>
    </lineage>
</organism>
<protein>
    <submittedName>
        <fullName evidence="2">Uncharacterized protein</fullName>
    </submittedName>
</protein>
<feature type="compositionally biased region" description="Pro residues" evidence="1">
    <location>
        <begin position="1"/>
        <end position="10"/>
    </location>
</feature>
<dbReference type="EMBL" id="CADCUE010000096">
    <property type="protein sequence ID" value="CAA9328054.1"/>
    <property type="molecule type" value="Genomic_DNA"/>
</dbReference>
<proteinExistence type="predicted"/>
<feature type="region of interest" description="Disordered" evidence="1">
    <location>
        <begin position="1"/>
        <end position="65"/>
    </location>
</feature>
<sequence length="65" mass="6765">DLGLLLPPPAHVGAVRRPAAARRAHPRAARTAGDAPQPAGGRSADQGRWLRAPADDRTRSSPALL</sequence>
<accession>A0A6J4LBW6</accession>
<gene>
    <name evidence="2" type="ORF">AVDCRST_MAG16-1157</name>
</gene>